<evidence type="ECO:0000256" key="5">
    <source>
        <dbReference type="ARBA" id="ARBA00023008"/>
    </source>
</evidence>
<dbReference type="InterPro" id="IPR011707">
    <property type="entry name" value="Cu-oxidase-like_N"/>
</dbReference>
<evidence type="ECO:0000256" key="3">
    <source>
        <dbReference type="ARBA" id="ARBA00022737"/>
    </source>
</evidence>
<dbReference type="FunFam" id="2.60.40.420:FF:000021">
    <property type="entry name" value="Extracellular dihydrogeodin oxidase/laccase"/>
    <property type="match status" value="1"/>
</dbReference>
<feature type="compositionally biased region" description="Polar residues" evidence="7">
    <location>
        <begin position="693"/>
        <end position="704"/>
    </location>
</feature>
<dbReference type="Pfam" id="PF00394">
    <property type="entry name" value="Cu-oxidase"/>
    <property type="match status" value="1"/>
</dbReference>
<dbReference type="SUPFAM" id="SSF49503">
    <property type="entry name" value="Cupredoxins"/>
    <property type="match status" value="3"/>
</dbReference>
<feature type="compositionally biased region" description="Basic residues" evidence="7">
    <location>
        <begin position="726"/>
        <end position="736"/>
    </location>
</feature>
<organism evidence="12 13">
    <name type="scientific">Peltaster fructicola</name>
    <dbReference type="NCBI Taxonomy" id="286661"/>
    <lineage>
        <taxon>Eukaryota</taxon>
        <taxon>Fungi</taxon>
        <taxon>Dikarya</taxon>
        <taxon>Ascomycota</taxon>
        <taxon>Pezizomycotina</taxon>
        <taxon>Dothideomycetes</taxon>
        <taxon>Dothideomycetes incertae sedis</taxon>
        <taxon>Peltaster</taxon>
    </lineage>
</organism>
<dbReference type="Gene3D" id="2.60.40.420">
    <property type="entry name" value="Cupredoxins - blue copper proteins"/>
    <property type="match status" value="3"/>
</dbReference>
<keyword evidence="3" id="KW-0677">Repeat</keyword>
<keyword evidence="8" id="KW-0732">Signal</keyword>
<feature type="region of interest" description="Disordered" evidence="7">
    <location>
        <begin position="664"/>
        <end position="920"/>
    </location>
</feature>
<evidence type="ECO:0000256" key="2">
    <source>
        <dbReference type="ARBA" id="ARBA00022723"/>
    </source>
</evidence>
<dbReference type="PANTHER" id="PTHR11709:SF502">
    <property type="entry name" value="MULTICOPPER OXIDASE"/>
    <property type="match status" value="1"/>
</dbReference>
<name>A0A6H0Y4H8_9PEZI</name>
<evidence type="ECO:0000256" key="1">
    <source>
        <dbReference type="ARBA" id="ARBA00010609"/>
    </source>
</evidence>
<feature type="region of interest" description="Disordered" evidence="7">
    <location>
        <begin position="67"/>
        <end position="86"/>
    </location>
</feature>
<dbReference type="InterPro" id="IPR045087">
    <property type="entry name" value="Cu-oxidase_fam"/>
</dbReference>
<dbReference type="Pfam" id="PF07731">
    <property type="entry name" value="Cu-oxidase_2"/>
    <property type="match status" value="1"/>
</dbReference>
<evidence type="ECO:0000256" key="6">
    <source>
        <dbReference type="ARBA" id="ARBA00023180"/>
    </source>
</evidence>
<feature type="compositionally biased region" description="Low complexity" evidence="7">
    <location>
        <begin position="788"/>
        <end position="802"/>
    </location>
</feature>
<sequence>MKTSWVLPLALQGALAFAAPQVEEEAPTYGDLILTIPAVPEPSNIVLNFADADEKRGLDWNSHGETYGWEHDQDKDNEGYGWGDDQNNNEGYYGDIPVSHNAIKVHPLLHNAAETSSAAASSSKLSKVSSKVSSGTGHKSSHHKSSSAKAVTTSAPIVTTHITTIVYDTTCPHTWTKTHEGKTTTSTGITTTQTSTVSIVTETIYPTASVETITYYRTTEVITIYWTECPGTSTATQYGQTQTWTYPSSTVVTSTFTTLVPYTTVIIVTPTVYASSEAAKQSSNAAESSKAEVQSSTPVVYGSSSAAQVQSSAPVVYGSSSAAEVQSSKPVVYESSSAAEVQSSKPVVESSSAAAVSSQVPVTLTTVSTYYATSTITKVTVTPCNGHKTVTFKNSTMVSTFSTSSTVTTTITTTVPITTTCTVTSTPVASSSNAGMTSSVVLQSSQAQSSVASSSASYPDVYSKYGPASSGYSSGFSSGKGASSSNAAVSSSNGVVSSKPIVSSSSGAISSRPVSSSSNAVVSSSAAAGTSSKPVANSSDASCLSKPSNVHTKSRTRPNHSIRHCTGSICSTSGTAASSAVSSKVSSHVSSSAAGVSSKISSGVSSGSAKVSSKTSSGTGFVSASCLSKPSNVHTKSRTSAAHSIRHCTASSCASSGTAKISSKVSSSAHHASSGASSSKAHVTSAHKHSSHSESCGTKPTNGSHCPARKSSSVSHSHKASASVSSHHKASSKSHKASASSSSYVKASSKSHKASASSSSHVKASSKSHKASASSSSHVKASSKSHKASASSSSHKASASVSSHHKASSHVSSSRAHVTASHKHHSHTKSCGTRPTNGSHCPVRKSSSIGSHSHSHKATASVSSTRKSKSVSSSAAAKTSIVSKSTGTAVSSKPVSSSAAAKTSSACSTPSPEPKCTRCKGQPGDDKWCGYDIDSNYYEVAPKTCRTVEYNFTVSGAMIAPDGVERYAMLINGQFPGPLIEANWGDWIVVNYYNALTDNGTSIHFHGMRQNYTNEADGATSSTQCPIAPGQSFQYKFRATQYGTSWYHSHFALQAWDGVLGPMVIHGPATTDYDVDAGTMLLQDWSHKTIASQWDSAAFVGPGNGPRQMDTGLINGMNVGPSGGSYYTLPNDFVPGRKYRLRIVNTAIEASFKFYIDGHSFKVIAADYVPIVPYTATIINLHPAQRYDIVVEANQKADSYWIRADIQNNCISTTPNPNAKNIRAIVNYKGHSSTPTSTAYTYQDNCVDEDSKNLVPRLALNAGKLDEQISKTATIGVQGNMFKWTLGGESFVSKWADPTLQSISQNGNYTDYAGGLQIQYPKLGEWVYIVIQSTQPLPHPIHFHGHDFFVVGQGLGQYNGEALNLKNPPRRDTALMPYQLPPNGLPSAGYLVLAWQTDNPGSWLMHCHIGWHAAMGFTLEIIEGDASTIKKTIKNSCQLDDTCKAWKSYAAAKDILDTGI</sequence>
<keyword evidence="2" id="KW-0479">Metal-binding</keyword>
<dbReference type="FunFam" id="2.60.40.420:FF:000038">
    <property type="entry name" value="Extracellular dihydrogeodin oxidase/laccase"/>
    <property type="match status" value="1"/>
</dbReference>
<dbReference type="CDD" id="cd13901">
    <property type="entry name" value="CuRO_3_MaLCC_like"/>
    <property type="match status" value="1"/>
</dbReference>
<keyword evidence="5" id="KW-0186">Copper</keyword>
<dbReference type="GO" id="GO:0005507">
    <property type="term" value="F:copper ion binding"/>
    <property type="evidence" value="ECO:0007669"/>
    <property type="project" value="InterPro"/>
</dbReference>
<feature type="compositionally biased region" description="Low complexity" evidence="7">
    <location>
        <begin position="737"/>
        <end position="763"/>
    </location>
</feature>
<feature type="domain" description="Plastocyanin-like" evidence="11">
    <location>
        <begin position="958"/>
        <end position="1068"/>
    </location>
</feature>
<keyword evidence="4" id="KW-0560">Oxidoreductase</keyword>
<proteinExistence type="inferred from homology"/>
<evidence type="ECO:0000259" key="11">
    <source>
        <dbReference type="Pfam" id="PF07732"/>
    </source>
</evidence>
<evidence type="ECO:0000256" key="4">
    <source>
        <dbReference type="ARBA" id="ARBA00023002"/>
    </source>
</evidence>
<evidence type="ECO:0000256" key="8">
    <source>
        <dbReference type="SAM" id="SignalP"/>
    </source>
</evidence>
<feature type="compositionally biased region" description="Low complexity" evidence="7">
    <location>
        <begin position="117"/>
        <end position="138"/>
    </location>
</feature>
<feature type="compositionally biased region" description="Low complexity" evidence="7">
    <location>
        <begin position="487"/>
        <end position="533"/>
    </location>
</feature>
<dbReference type="EMBL" id="CP051143">
    <property type="protein sequence ID" value="QIX01866.1"/>
    <property type="molecule type" value="Genomic_DNA"/>
</dbReference>
<evidence type="ECO:0000313" key="13">
    <source>
        <dbReference type="Proteomes" id="UP000503462"/>
    </source>
</evidence>
<reference evidence="12 13" key="1">
    <citation type="journal article" date="2016" name="Sci. Rep.">
        <title>Peltaster fructicola genome reveals evolution from an invasive phytopathogen to an ectophytic parasite.</title>
        <authorList>
            <person name="Xu C."/>
            <person name="Chen H."/>
            <person name="Gleason M.L."/>
            <person name="Xu J.R."/>
            <person name="Liu H."/>
            <person name="Zhang R."/>
            <person name="Sun G."/>
        </authorList>
    </citation>
    <scope>NUCLEOTIDE SEQUENCE [LARGE SCALE GENOMIC DNA]</scope>
    <source>
        <strain evidence="12 13">LNHT1506</strain>
    </source>
</reference>
<dbReference type="Pfam" id="PF07732">
    <property type="entry name" value="Cu-oxidase_3"/>
    <property type="match status" value="1"/>
</dbReference>
<feature type="compositionally biased region" description="Polar residues" evidence="7">
    <location>
        <begin position="534"/>
        <end position="551"/>
    </location>
</feature>
<evidence type="ECO:0000259" key="9">
    <source>
        <dbReference type="Pfam" id="PF00394"/>
    </source>
</evidence>
<feature type="compositionally biased region" description="Low complexity" evidence="7">
    <location>
        <begin position="710"/>
        <end position="725"/>
    </location>
</feature>
<gene>
    <name evidence="12" type="ORF">AMS68_007383</name>
</gene>
<accession>A0A6H0Y4H8</accession>
<feature type="compositionally biased region" description="Low complexity" evidence="7">
    <location>
        <begin position="809"/>
        <end position="819"/>
    </location>
</feature>
<evidence type="ECO:0000256" key="7">
    <source>
        <dbReference type="SAM" id="MobiDB-lite"/>
    </source>
</evidence>
<feature type="compositionally biased region" description="Basic and acidic residues" evidence="7">
    <location>
        <begin position="68"/>
        <end position="78"/>
    </location>
</feature>
<feature type="region of interest" description="Disordered" evidence="7">
    <location>
        <begin position="487"/>
        <end position="565"/>
    </location>
</feature>
<dbReference type="PANTHER" id="PTHR11709">
    <property type="entry name" value="MULTI-COPPER OXIDASE"/>
    <property type="match status" value="1"/>
</dbReference>
<feature type="compositionally biased region" description="Low complexity" evidence="7">
    <location>
        <begin position="664"/>
        <end position="684"/>
    </location>
</feature>
<feature type="compositionally biased region" description="Polar residues" evidence="7">
    <location>
        <begin position="625"/>
        <end position="642"/>
    </location>
</feature>
<dbReference type="InterPro" id="IPR008972">
    <property type="entry name" value="Cupredoxin"/>
</dbReference>
<feature type="compositionally biased region" description="Polar residues" evidence="7">
    <location>
        <begin position="830"/>
        <end position="839"/>
    </location>
</feature>
<feature type="compositionally biased region" description="Basic residues" evidence="7">
    <location>
        <begin position="552"/>
        <end position="563"/>
    </location>
</feature>
<dbReference type="CDD" id="cd13854">
    <property type="entry name" value="CuRO_1_MaLCC_like"/>
    <property type="match status" value="1"/>
</dbReference>
<feature type="compositionally biased region" description="Low complexity" evidence="7">
    <location>
        <begin position="771"/>
        <end position="780"/>
    </location>
</feature>
<keyword evidence="6" id="KW-0325">Glycoprotein</keyword>
<feature type="region of interest" description="Disordered" evidence="7">
    <location>
        <begin position="117"/>
        <end position="152"/>
    </location>
</feature>
<feature type="domain" description="Plastocyanin-like" evidence="10">
    <location>
        <begin position="1307"/>
        <end position="1425"/>
    </location>
</feature>
<feature type="signal peptide" evidence="8">
    <location>
        <begin position="1"/>
        <end position="16"/>
    </location>
</feature>
<evidence type="ECO:0000313" key="12">
    <source>
        <dbReference type="EMBL" id="QIX01866.1"/>
    </source>
</evidence>
<evidence type="ECO:0000259" key="10">
    <source>
        <dbReference type="Pfam" id="PF07731"/>
    </source>
</evidence>
<evidence type="ECO:0008006" key="14">
    <source>
        <dbReference type="Google" id="ProtNLM"/>
    </source>
</evidence>
<protein>
    <recommendedName>
        <fullName evidence="14">Multicopper oxidase</fullName>
    </recommendedName>
</protein>
<feature type="compositionally biased region" description="Low complexity" evidence="7">
    <location>
        <begin position="592"/>
        <end position="620"/>
    </location>
</feature>
<comment type="similarity">
    <text evidence="1">Belongs to the multicopper oxidase family.</text>
</comment>
<feature type="region of interest" description="Disordered" evidence="7">
    <location>
        <begin position="592"/>
        <end position="642"/>
    </location>
</feature>
<feature type="domain" description="Plastocyanin-like" evidence="9">
    <location>
        <begin position="1079"/>
        <end position="1230"/>
    </location>
</feature>
<keyword evidence="13" id="KW-1185">Reference proteome</keyword>
<dbReference type="OrthoDB" id="2121828at2759"/>
<feature type="compositionally biased region" description="Low complexity" evidence="7">
    <location>
        <begin position="846"/>
        <end position="910"/>
    </location>
</feature>
<dbReference type="GO" id="GO:0016491">
    <property type="term" value="F:oxidoreductase activity"/>
    <property type="evidence" value="ECO:0007669"/>
    <property type="project" value="UniProtKB-KW"/>
</dbReference>
<dbReference type="InterPro" id="IPR011706">
    <property type="entry name" value="Cu-oxidase_C"/>
</dbReference>
<dbReference type="CDD" id="cd13880">
    <property type="entry name" value="CuRO_2_MaLCC_like"/>
    <property type="match status" value="1"/>
</dbReference>
<feature type="chain" id="PRO_5026102051" description="Multicopper oxidase" evidence="8">
    <location>
        <begin position="17"/>
        <end position="1460"/>
    </location>
</feature>
<dbReference type="InterPro" id="IPR001117">
    <property type="entry name" value="Cu-oxidase_2nd"/>
</dbReference>
<dbReference type="Proteomes" id="UP000503462">
    <property type="component" value="Chromosome 5"/>
</dbReference>